<proteinExistence type="predicted"/>
<gene>
    <name evidence="3" type="ORF">RMR22_25505</name>
</gene>
<sequence>MSDLNLTGVRYLSLREVGEAVLPNIVYWVPVLTAFGVAYALYDLWKTIKNGRKLRAEKEIYLAQLRELMRVKDALPDELQRDGVTSVREHLAKEMQLAIEENSRTLREFTEVVNKLQSEISRLQSELDAERAKNSGVNHDS</sequence>
<keyword evidence="2" id="KW-0472">Membrane</keyword>
<keyword evidence="2" id="KW-0812">Transmembrane</keyword>
<reference evidence="3" key="1">
    <citation type="journal article" date="2023" name="Phytobiomes J">
        <title>Deciphering the key players within the bacterial microbiota associated with aerial crown gall tumors on rhododendron: Insights into the gallobiome.</title>
        <authorList>
            <person name="Kuzmanovic N."/>
            <person name="Nesme J."/>
            <person name="Wolf J."/>
            <person name="Neumann-Schaal M."/>
            <person name="Petersen J."/>
            <person name="Fernandez-Gnecco G."/>
            <person name="Sproeer C."/>
            <person name="Bunk B."/>
            <person name="Overmann J."/>
            <person name="Sorensen S.J."/>
            <person name="Idczak E."/>
            <person name="Smalla K."/>
        </authorList>
    </citation>
    <scope>NUCLEOTIDE SEQUENCE</scope>
    <source>
        <strain evidence="3">Rho-11.1</strain>
    </source>
</reference>
<keyword evidence="1" id="KW-0175">Coiled coil</keyword>
<evidence type="ECO:0008006" key="4">
    <source>
        <dbReference type="Google" id="ProtNLM"/>
    </source>
</evidence>
<feature type="coiled-coil region" evidence="1">
    <location>
        <begin position="99"/>
        <end position="133"/>
    </location>
</feature>
<dbReference type="AlphaFoldDB" id="A0AAW9FJK1"/>
<accession>A0AAW9FJK1</accession>
<dbReference type="EMBL" id="JAVRAF010000023">
    <property type="protein sequence ID" value="MDX8305599.1"/>
    <property type="molecule type" value="Genomic_DNA"/>
</dbReference>
<name>A0AAW9FJK1_9HYPH</name>
<keyword evidence="2" id="KW-1133">Transmembrane helix</keyword>
<feature type="transmembrane region" description="Helical" evidence="2">
    <location>
        <begin position="25"/>
        <end position="45"/>
    </location>
</feature>
<evidence type="ECO:0000256" key="1">
    <source>
        <dbReference type="SAM" id="Coils"/>
    </source>
</evidence>
<protein>
    <recommendedName>
        <fullName evidence="4">DUF2730 domain-containing protein</fullName>
    </recommendedName>
</protein>
<organism evidence="3">
    <name type="scientific">Agrobacterium rosae</name>
    <dbReference type="NCBI Taxonomy" id="1972867"/>
    <lineage>
        <taxon>Bacteria</taxon>
        <taxon>Pseudomonadati</taxon>
        <taxon>Pseudomonadota</taxon>
        <taxon>Alphaproteobacteria</taxon>
        <taxon>Hyphomicrobiales</taxon>
        <taxon>Rhizobiaceae</taxon>
        <taxon>Rhizobium/Agrobacterium group</taxon>
        <taxon>Agrobacterium</taxon>
    </lineage>
</organism>
<evidence type="ECO:0000313" key="3">
    <source>
        <dbReference type="EMBL" id="MDX8305599.1"/>
    </source>
</evidence>
<comment type="caution">
    <text evidence="3">The sequence shown here is derived from an EMBL/GenBank/DDBJ whole genome shotgun (WGS) entry which is preliminary data.</text>
</comment>
<dbReference type="RefSeq" id="WP_320203715.1">
    <property type="nucleotide sequence ID" value="NZ_CP192781.1"/>
</dbReference>
<evidence type="ECO:0000256" key="2">
    <source>
        <dbReference type="SAM" id="Phobius"/>
    </source>
</evidence>